<keyword evidence="1" id="KW-0802">TPR repeat</keyword>
<accession>A0A7W8HY82</accession>
<feature type="repeat" description="TPR" evidence="1">
    <location>
        <begin position="107"/>
        <end position="140"/>
    </location>
</feature>
<dbReference type="InterPro" id="IPR019734">
    <property type="entry name" value="TPR_rpt"/>
</dbReference>
<gene>
    <name evidence="2" type="ORF">HNQ67_001607</name>
</gene>
<dbReference type="Gene3D" id="1.25.40.10">
    <property type="entry name" value="Tetratricopeptide repeat domain"/>
    <property type="match status" value="1"/>
</dbReference>
<evidence type="ECO:0000313" key="2">
    <source>
        <dbReference type="EMBL" id="MBB5292087.1"/>
    </source>
</evidence>
<evidence type="ECO:0000313" key="3">
    <source>
        <dbReference type="Proteomes" id="UP000566663"/>
    </source>
</evidence>
<comment type="caution">
    <text evidence="2">The sequence shown here is derived from an EMBL/GenBank/DDBJ whole genome shotgun (WGS) entry which is preliminary data.</text>
</comment>
<dbReference type="Gene3D" id="2.60.120.620">
    <property type="entry name" value="q2cbj1_9rhob like domain"/>
    <property type="match status" value="1"/>
</dbReference>
<dbReference type="InterPro" id="IPR012668">
    <property type="entry name" value="CHP02466"/>
</dbReference>
<dbReference type="EMBL" id="JACHFZ010000003">
    <property type="protein sequence ID" value="MBB5292087.1"/>
    <property type="molecule type" value="Genomic_DNA"/>
</dbReference>
<name>A0A7W8HY82_9CAUL</name>
<dbReference type="SMART" id="SM00028">
    <property type="entry name" value="TPR"/>
    <property type="match status" value="1"/>
</dbReference>
<dbReference type="SUPFAM" id="SSF48452">
    <property type="entry name" value="TPR-like"/>
    <property type="match status" value="2"/>
</dbReference>
<dbReference type="PROSITE" id="PS50005">
    <property type="entry name" value="TPR"/>
    <property type="match status" value="1"/>
</dbReference>
<dbReference type="Proteomes" id="UP000566663">
    <property type="component" value="Unassembled WGS sequence"/>
</dbReference>
<dbReference type="Pfam" id="PF13428">
    <property type="entry name" value="TPR_14"/>
    <property type="match status" value="1"/>
</dbReference>
<dbReference type="AlphaFoldDB" id="A0A7W8HY82"/>
<keyword evidence="3" id="KW-1185">Reference proteome</keyword>
<sequence>MVRDWSSEVARAKAAQATGRATEATRLLLPALSDPAAPDEALRALAAVLRAGGQAAEAVPALELLARRQPASAVAEHNLAAALGDCGRAAGSEAAARRALAKGGRAPETSLVLGRALMAQGRLDDAEAAFRAALALRPDFLPGFRDLAQLSWMRHGNVPRLISELVPLATLARVREDAALLLSSILRDTAGDQPALDSLTAWLGSGSAEVALAAAAAASGLDPLLSLEHARRALALSPTDPRADLAVCSALIACERPQEAIAGLERRLARDPGDQYARALLLAAWRTAEDPRALTAEDYRRLVRVYRLEDGDATERVAWLDLSAAALRRLHPFRSHPFQQSVQNGAQSRIDPRVVGDPAIDQLFERLRDPIDAYIADVRPDWLGRPLGSDWRIAGAWSVKLGPGGRHTDHVHPRAWVSSAVYIKTPPDIDAGGRAGWLRFGAARIGAAFSLPAEHWVRPEAGTLVLFPSYLWHGTEPFEGPGERLTVAFDLQPVEAV</sequence>
<protein>
    <submittedName>
        <fullName evidence="2">Uncharacterized protein (TIGR02466 family)</fullName>
    </submittedName>
</protein>
<dbReference type="RefSeq" id="WP_183254186.1">
    <property type="nucleotide sequence ID" value="NZ_BAAAFF010000002.1"/>
</dbReference>
<evidence type="ECO:0000256" key="1">
    <source>
        <dbReference type="PROSITE-ProRule" id="PRU00339"/>
    </source>
</evidence>
<reference evidence="2 3" key="1">
    <citation type="submission" date="2020-08" db="EMBL/GenBank/DDBJ databases">
        <title>Genomic Encyclopedia of Type Strains, Phase IV (KMG-IV): sequencing the most valuable type-strain genomes for metagenomic binning, comparative biology and taxonomic classification.</title>
        <authorList>
            <person name="Goeker M."/>
        </authorList>
    </citation>
    <scope>NUCLEOTIDE SEQUENCE [LARGE SCALE GENOMIC DNA]</scope>
    <source>
        <strain evidence="2 3">DSM 25335</strain>
    </source>
</reference>
<dbReference type="Pfam" id="PF13759">
    <property type="entry name" value="2OG-FeII_Oxy_5"/>
    <property type="match status" value="1"/>
</dbReference>
<proteinExistence type="predicted"/>
<organism evidence="2 3">
    <name type="scientific">Brevundimonas basaltis</name>
    <dbReference type="NCBI Taxonomy" id="472166"/>
    <lineage>
        <taxon>Bacteria</taxon>
        <taxon>Pseudomonadati</taxon>
        <taxon>Pseudomonadota</taxon>
        <taxon>Alphaproteobacteria</taxon>
        <taxon>Caulobacterales</taxon>
        <taxon>Caulobacteraceae</taxon>
        <taxon>Brevundimonas</taxon>
    </lineage>
</organism>
<dbReference type="InterPro" id="IPR011990">
    <property type="entry name" value="TPR-like_helical_dom_sf"/>
</dbReference>